<dbReference type="InterPro" id="IPR028263">
    <property type="entry name" value="FliG_N"/>
</dbReference>
<evidence type="ECO:0000259" key="12">
    <source>
        <dbReference type="Pfam" id="PF14841"/>
    </source>
</evidence>
<organism evidence="14 15">
    <name type="scientific">Nitrosospira multiformis</name>
    <dbReference type="NCBI Taxonomy" id="1231"/>
    <lineage>
        <taxon>Bacteria</taxon>
        <taxon>Pseudomonadati</taxon>
        <taxon>Pseudomonadota</taxon>
        <taxon>Betaproteobacteria</taxon>
        <taxon>Nitrosomonadales</taxon>
        <taxon>Nitrosomonadaceae</taxon>
        <taxon>Nitrosospira</taxon>
    </lineage>
</organism>
<dbReference type="PANTHER" id="PTHR30534:SF0">
    <property type="entry name" value="FLAGELLAR MOTOR SWITCH PROTEIN FLIG"/>
    <property type="match status" value="1"/>
</dbReference>
<dbReference type="Gene3D" id="1.10.220.30">
    <property type="match status" value="3"/>
</dbReference>
<evidence type="ECO:0000313" key="14">
    <source>
        <dbReference type="EMBL" id="SEM79263.1"/>
    </source>
</evidence>
<dbReference type="InterPro" id="IPR023087">
    <property type="entry name" value="Flg_Motor_Flig_C"/>
</dbReference>
<evidence type="ECO:0000259" key="11">
    <source>
        <dbReference type="Pfam" id="PF01706"/>
    </source>
</evidence>
<keyword evidence="7" id="KW-0283">Flagellar rotation</keyword>
<dbReference type="SUPFAM" id="SSF48029">
    <property type="entry name" value="FliG"/>
    <property type="match status" value="2"/>
</dbReference>
<evidence type="ECO:0000256" key="2">
    <source>
        <dbReference type="ARBA" id="ARBA00004515"/>
    </source>
</evidence>
<protein>
    <recommendedName>
        <fullName evidence="4">Flagellar motor switch protein FliG</fullName>
    </recommendedName>
</protein>
<evidence type="ECO:0000313" key="15">
    <source>
        <dbReference type="Proteomes" id="UP000183898"/>
    </source>
</evidence>
<dbReference type="Pfam" id="PF14842">
    <property type="entry name" value="FliG_N"/>
    <property type="match status" value="1"/>
</dbReference>
<keyword evidence="6" id="KW-0145">Chemotaxis</keyword>
<evidence type="ECO:0000256" key="7">
    <source>
        <dbReference type="ARBA" id="ARBA00022779"/>
    </source>
</evidence>
<dbReference type="GO" id="GO:0006935">
    <property type="term" value="P:chemotaxis"/>
    <property type="evidence" value="ECO:0007669"/>
    <property type="project" value="UniProtKB-KW"/>
</dbReference>
<dbReference type="FunFam" id="1.10.220.30:FF:000001">
    <property type="entry name" value="Flagellar motor switch protein FliG"/>
    <property type="match status" value="1"/>
</dbReference>
<evidence type="ECO:0000256" key="1">
    <source>
        <dbReference type="ARBA" id="ARBA00004117"/>
    </source>
</evidence>
<dbReference type="Proteomes" id="UP000183898">
    <property type="component" value="Unassembled WGS sequence"/>
</dbReference>
<evidence type="ECO:0000256" key="5">
    <source>
        <dbReference type="ARBA" id="ARBA00022475"/>
    </source>
</evidence>
<keyword evidence="9" id="KW-0975">Bacterial flagellum</keyword>
<dbReference type="GO" id="GO:0009425">
    <property type="term" value="C:bacterial-type flagellum basal body"/>
    <property type="evidence" value="ECO:0007669"/>
    <property type="project" value="UniProtKB-SubCell"/>
</dbReference>
<name>A0A1H8B8X3_9PROT</name>
<dbReference type="AlphaFoldDB" id="A0A1H8B8X3"/>
<dbReference type="NCBIfam" id="TIGR00207">
    <property type="entry name" value="fliG"/>
    <property type="match status" value="1"/>
</dbReference>
<dbReference type="InterPro" id="IPR011002">
    <property type="entry name" value="FliG_a-hlx"/>
</dbReference>
<proteinExistence type="inferred from homology"/>
<dbReference type="InterPro" id="IPR000090">
    <property type="entry name" value="Flg_Motor_Flig"/>
</dbReference>
<evidence type="ECO:0000256" key="4">
    <source>
        <dbReference type="ARBA" id="ARBA00021870"/>
    </source>
</evidence>
<sequence length="332" mass="37184">MNEEGIYKSAVLLLSLGEDEAVQVLKHLNQLEVQKLGAAMAKLRNLSREQVDSVLSDFCGRVMHEPLLLDIDPENYARTVLERALDEDKSTDNISRILEGHDTSGIEGLKWIDSQSVAELIKGEHPQIIATILVHLDRHQASEILGQLSEQLRNDVLLRIATLEGIQPSALRELNTVLTDLLSGSENINKSSVGGIRTAAEIINFMGSAAETSVLDNLREFDADLAQKIMDQMIVFENLMDIDDRGIQMLLREIRSDILVIALKGAAWDLRERIFKNMSKRASEILREDLEAMGPVRVSEVENHQKQILQVVRRLADEGQIVFGSKNEESYV</sequence>
<keyword evidence="14" id="KW-0969">Cilium</keyword>
<comment type="similarity">
    <text evidence="3">Belongs to the FliG family.</text>
</comment>
<dbReference type="PANTHER" id="PTHR30534">
    <property type="entry name" value="FLAGELLAR MOTOR SWITCH PROTEIN FLIG"/>
    <property type="match status" value="1"/>
</dbReference>
<feature type="domain" description="Flagellar motor switch protein FliG middle" evidence="12">
    <location>
        <begin position="115"/>
        <end position="186"/>
    </location>
</feature>
<evidence type="ECO:0000256" key="8">
    <source>
        <dbReference type="ARBA" id="ARBA00023136"/>
    </source>
</evidence>
<dbReference type="EMBL" id="FOCT01000001">
    <property type="protein sequence ID" value="SEM79263.1"/>
    <property type="molecule type" value="Genomic_DNA"/>
</dbReference>
<dbReference type="GO" id="GO:0005886">
    <property type="term" value="C:plasma membrane"/>
    <property type="evidence" value="ECO:0007669"/>
    <property type="project" value="UniProtKB-SubCell"/>
</dbReference>
<dbReference type="InterPro" id="IPR032779">
    <property type="entry name" value="FliG_M"/>
</dbReference>
<evidence type="ECO:0000256" key="9">
    <source>
        <dbReference type="ARBA" id="ARBA00023143"/>
    </source>
</evidence>
<evidence type="ECO:0000259" key="13">
    <source>
        <dbReference type="Pfam" id="PF14842"/>
    </source>
</evidence>
<evidence type="ECO:0000256" key="3">
    <source>
        <dbReference type="ARBA" id="ARBA00010299"/>
    </source>
</evidence>
<accession>A0A1H8B8X3</accession>
<dbReference type="RefSeq" id="WP_074743700.1">
    <property type="nucleotide sequence ID" value="NZ_FOCT01000001.1"/>
</dbReference>
<dbReference type="Pfam" id="PF14841">
    <property type="entry name" value="FliG_M"/>
    <property type="match status" value="1"/>
</dbReference>
<keyword evidence="14" id="KW-0966">Cell projection</keyword>
<gene>
    <name evidence="14" type="ORF">SAMN05216404_101165</name>
</gene>
<comment type="function">
    <text evidence="10">FliG is one of three proteins (FliG, FliN, FliM) that forms the rotor-mounted switch complex (C ring), located at the base of the basal body. This complex interacts with the CheY and CheZ chemotaxis proteins, in addition to contacting components of the motor that determine the direction of flagellar rotation.</text>
</comment>
<dbReference type="PRINTS" id="PR00954">
    <property type="entry name" value="FLGMOTORFLIG"/>
</dbReference>
<dbReference type="PIRSF" id="PIRSF003161">
    <property type="entry name" value="FliG"/>
    <property type="match status" value="1"/>
</dbReference>
<feature type="domain" description="Flagellar motor switch protein FliG N-terminal" evidence="13">
    <location>
        <begin position="5"/>
        <end position="104"/>
    </location>
</feature>
<dbReference type="Pfam" id="PF01706">
    <property type="entry name" value="FliG_C"/>
    <property type="match status" value="1"/>
</dbReference>
<keyword evidence="5" id="KW-1003">Cell membrane</keyword>
<comment type="subcellular location">
    <subcellularLocation>
        <location evidence="1">Bacterial flagellum basal body</location>
    </subcellularLocation>
    <subcellularLocation>
        <location evidence="2">Cell inner membrane</location>
        <topology evidence="2">Peripheral membrane protein</topology>
        <orientation evidence="2">Cytoplasmic side</orientation>
    </subcellularLocation>
</comment>
<reference evidence="14 15" key="1">
    <citation type="submission" date="2016-10" db="EMBL/GenBank/DDBJ databases">
        <authorList>
            <person name="de Groot N.N."/>
        </authorList>
    </citation>
    <scope>NUCLEOTIDE SEQUENCE [LARGE SCALE GENOMIC DNA]</scope>
    <source>
        <strain evidence="14 15">Nl18</strain>
    </source>
</reference>
<keyword evidence="8" id="KW-0472">Membrane</keyword>
<feature type="domain" description="Flagellar motor switch protein FliG C-terminal" evidence="11">
    <location>
        <begin position="216"/>
        <end position="322"/>
    </location>
</feature>
<evidence type="ECO:0000256" key="6">
    <source>
        <dbReference type="ARBA" id="ARBA00022500"/>
    </source>
</evidence>
<dbReference type="GO" id="GO:0003774">
    <property type="term" value="F:cytoskeletal motor activity"/>
    <property type="evidence" value="ECO:0007669"/>
    <property type="project" value="InterPro"/>
</dbReference>
<keyword evidence="14" id="KW-0282">Flagellum</keyword>
<dbReference type="GO" id="GO:0071973">
    <property type="term" value="P:bacterial-type flagellum-dependent cell motility"/>
    <property type="evidence" value="ECO:0007669"/>
    <property type="project" value="InterPro"/>
</dbReference>
<evidence type="ECO:0000256" key="10">
    <source>
        <dbReference type="ARBA" id="ARBA00025598"/>
    </source>
</evidence>